<gene>
    <name evidence="1" type="ORF">ACFOUT_00465</name>
</gene>
<sequence length="165" mass="19280">MYQFLQFCQFLYKSSNEHGVHSPFVFTYVTKCLYSKSKLHNDKGVNALLKSLEYFSIKTVSIIEEGQQFKETFEGNTDIKTTAKNASFLIIDHPKNLPLDSISYKNDLTNGTMMYIHSPYTNKAKKESWEIVKNDSRVTVTVDMFYGAMVFFRKEQVKEHFKIRI</sequence>
<name>A0ABV8JMG2_9FLAO</name>
<evidence type="ECO:0000313" key="2">
    <source>
        <dbReference type="Proteomes" id="UP001595814"/>
    </source>
</evidence>
<reference evidence="2" key="1">
    <citation type="journal article" date="2019" name="Int. J. Syst. Evol. Microbiol.">
        <title>The Global Catalogue of Microorganisms (GCM) 10K type strain sequencing project: providing services to taxonomists for standard genome sequencing and annotation.</title>
        <authorList>
            <consortium name="The Broad Institute Genomics Platform"/>
            <consortium name="The Broad Institute Genome Sequencing Center for Infectious Disease"/>
            <person name="Wu L."/>
            <person name="Ma J."/>
        </authorList>
    </citation>
    <scope>NUCLEOTIDE SEQUENCE [LARGE SCALE GENOMIC DNA]</scope>
    <source>
        <strain evidence="2">CECT 7477</strain>
    </source>
</reference>
<proteinExistence type="predicted"/>
<protein>
    <submittedName>
        <fullName evidence="1">Uncharacterized protein</fullName>
    </submittedName>
</protein>
<accession>A0ABV8JMG2</accession>
<evidence type="ECO:0000313" key="1">
    <source>
        <dbReference type="EMBL" id="MFC4094325.1"/>
    </source>
</evidence>
<keyword evidence="2" id="KW-1185">Reference proteome</keyword>
<dbReference type="Proteomes" id="UP001595814">
    <property type="component" value="Unassembled WGS sequence"/>
</dbReference>
<organism evidence="1 2">
    <name type="scientific">Euzebyella saccharophila</name>
    <dbReference type="NCBI Taxonomy" id="679664"/>
    <lineage>
        <taxon>Bacteria</taxon>
        <taxon>Pseudomonadati</taxon>
        <taxon>Bacteroidota</taxon>
        <taxon>Flavobacteriia</taxon>
        <taxon>Flavobacteriales</taxon>
        <taxon>Flavobacteriaceae</taxon>
        <taxon>Euzebyella</taxon>
    </lineage>
</organism>
<dbReference type="EMBL" id="JBHSAW010000001">
    <property type="protein sequence ID" value="MFC4094325.1"/>
    <property type="molecule type" value="Genomic_DNA"/>
</dbReference>
<comment type="caution">
    <text evidence="1">The sequence shown here is derived from an EMBL/GenBank/DDBJ whole genome shotgun (WGS) entry which is preliminary data.</text>
</comment>
<dbReference type="RefSeq" id="WP_192462569.1">
    <property type="nucleotide sequence ID" value="NZ_JACYFJ010000004.1"/>
</dbReference>